<evidence type="ECO:0000256" key="10">
    <source>
        <dbReference type="SAM" id="MobiDB-lite"/>
    </source>
</evidence>
<keyword evidence="4 8" id="KW-0406">Ion transport</keyword>
<evidence type="ECO:0000313" key="12">
    <source>
        <dbReference type="EMBL" id="XAN07347.1"/>
    </source>
</evidence>
<dbReference type="PANTHER" id="PTHR13822:SF10">
    <property type="entry name" value="ATP SYNTHASE EPSILON CHAIN, CHLOROPLASTIC"/>
    <property type="match status" value="1"/>
</dbReference>
<keyword evidence="3 8" id="KW-0813">Transport</keyword>
<dbReference type="HAMAP" id="MF_00530">
    <property type="entry name" value="ATP_synth_epsil_bac"/>
    <property type="match status" value="1"/>
</dbReference>
<keyword evidence="5 8" id="KW-0472">Membrane</keyword>
<evidence type="ECO:0000256" key="5">
    <source>
        <dbReference type="ARBA" id="ARBA00023136"/>
    </source>
</evidence>
<gene>
    <name evidence="8" type="primary">atpC</name>
    <name evidence="12" type="ORF">AADG42_08590</name>
</gene>
<comment type="subcellular location">
    <subcellularLocation>
        <location evidence="1 8">Cell membrane</location>
        <topology evidence="1 8">Peripheral membrane protein</topology>
    </subcellularLocation>
</comment>
<feature type="compositionally biased region" description="Basic and acidic residues" evidence="10">
    <location>
        <begin position="129"/>
        <end position="138"/>
    </location>
</feature>
<dbReference type="PANTHER" id="PTHR13822">
    <property type="entry name" value="ATP SYNTHASE DELTA/EPSILON CHAIN"/>
    <property type="match status" value="1"/>
</dbReference>
<evidence type="ECO:0000256" key="8">
    <source>
        <dbReference type="HAMAP-Rule" id="MF_00530"/>
    </source>
</evidence>
<dbReference type="RefSeq" id="WP_425308802.1">
    <property type="nucleotide sequence ID" value="NZ_CP154795.1"/>
</dbReference>
<evidence type="ECO:0000256" key="7">
    <source>
        <dbReference type="ARBA" id="ARBA00023310"/>
    </source>
</evidence>
<evidence type="ECO:0000256" key="4">
    <source>
        <dbReference type="ARBA" id="ARBA00023065"/>
    </source>
</evidence>
<dbReference type="Gene3D" id="2.60.15.10">
    <property type="entry name" value="F0F1 ATP synthase delta/epsilon subunit, N-terminal"/>
    <property type="match status" value="1"/>
</dbReference>
<feature type="region of interest" description="Disordered" evidence="10">
    <location>
        <begin position="100"/>
        <end position="138"/>
    </location>
</feature>
<sequence>MADPLQVEVVSADRVVWSGEAEQVIARTTEGDIGILSRHQPMLALLVPSAVEIITDSGEREIIAVDGGFISVDHNHVSILSEYATRGVVSLDEAERELAEATRKLDEGDQTEETRKHFLRASAQVKAARKQEGKQLSV</sequence>
<keyword evidence="7 8" id="KW-0066">ATP synthesis</keyword>
<comment type="subunit">
    <text evidence="8 9">F-type ATPases have 2 components, CF(1) - the catalytic core - and CF(0) - the membrane proton channel. CF(1) has five subunits: alpha(3), beta(3), gamma(1), delta(1), epsilon(1). CF(0) has three main subunits: a, b and c.</text>
</comment>
<feature type="compositionally biased region" description="Basic and acidic residues" evidence="10">
    <location>
        <begin position="100"/>
        <end position="116"/>
    </location>
</feature>
<dbReference type="Pfam" id="PF02823">
    <property type="entry name" value="ATP-synt_DE_N"/>
    <property type="match status" value="1"/>
</dbReference>
<dbReference type="SUPFAM" id="SSF51344">
    <property type="entry name" value="Epsilon subunit of F1F0-ATP synthase N-terminal domain"/>
    <property type="match status" value="1"/>
</dbReference>
<evidence type="ECO:0000256" key="1">
    <source>
        <dbReference type="ARBA" id="ARBA00004202"/>
    </source>
</evidence>
<accession>A0ABZ3FPN4</accession>
<dbReference type="NCBIfam" id="TIGR01216">
    <property type="entry name" value="ATP_synt_epsi"/>
    <property type="match status" value="1"/>
</dbReference>
<protein>
    <recommendedName>
        <fullName evidence="8">ATP synthase epsilon chain</fullName>
    </recommendedName>
    <alternativeName>
        <fullName evidence="8">ATP synthase F1 sector epsilon subunit</fullName>
    </alternativeName>
    <alternativeName>
        <fullName evidence="8">F-ATPase epsilon subunit</fullName>
    </alternativeName>
</protein>
<dbReference type="NCBIfam" id="NF009977">
    <property type="entry name" value="PRK13442.1"/>
    <property type="match status" value="1"/>
</dbReference>
<comment type="similarity">
    <text evidence="2 8 9">Belongs to the ATPase epsilon chain family.</text>
</comment>
<dbReference type="EMBL" id="CP154795">
    <property type="protein sequence ID" value="XAN07347.1"/>
    <property type="molecule type" value="Genomic_DNA"/>
</dbReference>
<evidence type="ECO:0000256" key="3">
    <source>
        <dbReference type="ARBA" id="ARBA00022448"/>
    </source>
</evidence>
<name>A0ABZ3FPN4_9ACTN</name>
<reference evidence="12 13" key="1">
    <citation type="submission" date="2024-04" db="EMBL/GenBank/DDBJ databases">
        <title>Isolation of an actinomycete strain from pig manure.</title>
        <authorList>
            <person name="Gong T."/>
            <person name="Yu Z."/>
            <person name="An M."/>
            <person name="Wei C."/>
            <person name="Yang W."/>
            <person name="Liu L."/>
        </authorList>
    </citation>
    <scope>NUCLEOTIDE SEQUENCE [LARGE SCALE GENOMIC DNA]</scope>
    <source>
        <strain evidence="12 13">ZF39</strain>
    </source>
</reference>
<dbReference type="CDD" id="cd12152">
    <property type="entry name" value="F1-ATPase_delta"/>
    <property type="match status" value="1"/>
</dbReference>
<keyword evidence="13" id="KW-1185">Reference proteome</keyword>
<comment type="function">
    <text evidence="8">Produces ATP from ADP in the presence of a proton gradient across the membrane.</text>
</comment>
<keyword evidence="8" id="KW-1003">Cell membrane</keyword>
<evidence type="ECO:0000256" key="9">
    <source>
        <dbReference type="RuleBase" id="RU003656"/>
    </source>
</evidence>
<proteinExistence type="inferred from homology"/>
<feature type="domain" description="ATP synthase F1 complex delta/epsilon subunit N-terminal" evidence="11">
    <location>
        <begin position="5"/>
        <end position="83"/>
    </location>
</feature>
<dbReference type="InterPro" id="IPR001469">
    <property type="entry name" value="ATP_synth_F1_dsu/esu"/>
</dbReference>
<dbReference type="InterPro" id="IPR020546">
    <property type="entry name" value="ATP_synth_F1_dsu/esu_N"/>
</dbReference>
<dbReference type="InterPro" id="IPR036771">
    <property type="entry name" value="ATPsynth_dsu/esu_N"/>
</dbReference>
<evidence type="ECO:0000259" key="11">
    <source>
        <dbReference type="Pfam" id="PF02823"/>
    </source>
</evidence>
<keyword evidence="6 8" id="KW-0139">CF(1)</keyword>
<keyword evidence="8" id="KW-0375">Hydrogen ion transport</keyword>
<dbReference type="Proteomes" id="UP001442841">
    <property type="component" value="Chromosome"/>
</dbReference>
<evidence type="ECO:0000313" key="13">
    <source>
        <dbReference type="Proteomes" id="UP001442841"/>
    </source>
</evidence>
<evidence type="ECO:0000256" key="2">
    <source>
        <dbReference type="ARBA" id="ARBA00005712"/>
    </source>
</evidence>
<evidence type="ECO:0000256" key="6">
    <source>
        <dbReference type="ARBA" id="ARBA00023196"/>
    </source>
</evidence>
<organism evidence="12 13">
    <name type="scientific">Ammonicoccus fulvus</name>
    <dbReference type="NCBI Taxonomy" id="3138240"/>
    <lineage>
        <taxon>Bacteria</taxon>
        <taxon>Bacillati</taxon>
        <taxon>Actinomycetota</taxon>
        <taxon>Actinomycetes</taxon>
        <taxon>Propionibacteriales</taxon>
        <taxon>Propionibacteriaceae</taxon>
        <taxon>Ammonicoccus</taxon>
    </lineage>
</organism>